<feature type="region of interest" description="Disordered" evidence="1">
    <location>
        <begin position="135"/>
        <end position="178"/>
    </location>
</feature>
<reference evidence="2" key="1">
    <citation type="submission" date="2023-06" db="EMBL/GenBank/DDBJ databases">
        <authorList>
            <consortium name="Lawrence Berkeley National Laboratory"/>
            <person name="Ahrendt S."/>
            <person name="Sahu N."/>
            <person name="Indic B."/>
            <person name="Wong-Bajracharya J."/>
            <person name="Merenyi Z."/>
            <person name="Ke H.-M."/>
            <person name="Monk M."/>
            <person name="Kocsube S."/>
            <person name="Drula E."/>
            <person name="Lipzen A."/>
            <person name="Balint B."/>
            <person name="Henrissat B."/>
            <person name="Andreopoulos B."/>
            <person name="Martin F.M."/>
            <person name="Harder C.B."/>
            <person name="Rigling D."/>
            <person name="Ford K.L."/>
            <person name="Foster G.D."/>
            <person name="Pangilinan J."/>
            <person name="Papanicolaou A."/>
            <person name="Barry K."/>
            <person name="LaButti K."/>
            <person name="Viragh M."/>
            <person name="Koriabine M."/>
            <person name="Yan M."/>
            <person name="Riley R."/>
            <person name="Champramary S."/>
            <person name="Plett K.L."/>
            <person name="Tsai I.J."/>
            <person name="Slot J."/>
            <person name="Sipos G."/>
            <person name="Plett J."/>
            <person name="Nagy L.G."/>
            <person name="Grigoriev I.V."/>
        </authorList>
    </citation>
    <scope>NUCLEOTIDE SEQUENCE</scope>
    <source>
        <strain evidence="2">ICMP 16352</strain>
    </source>
</reference>
<proteinExistence type="predicted"/>
<feature type="compositionally biased region" description="Polar residues" evidence="1">
    <location>
        <begin position="149"/>
        <end position="164"/>
    </location>
</feature>
<evidence type="ECO:0000256" key="1">
    <source>
        <dbReference type="SAM" id="MobiDB-lite"/>
    </source>
</evidence>
<gene>
    <name evidence="2" type="ORF">IW261DRAFT_459023</name>
</gene>
<accession>A0AA39P1G2</accession>
<evidence type="ECO:0000313" key="2">
    <source>
        <dbReference type="EMBL" id="KAK0475810.1"/>
    </source>
</evidence>
<name>A0AA39P1G2_9AGAR</name>
<comment type="caution">
    <text evidence="2">The sequence shown here is derived from an EMBL/GenBank/DDBJ whole genome shotgun (WGS) entry which is preliminary data.</text>
</comment>
<dbReference type="EMBL" id="JAUEPR010000022">
    <property type="protein sequence ID" value="KAK0475810.1"/>
    <property type="molecule type" value="Genomic_DNA"/>
</dbReference>
<dbReference type="AlphaFoldDB" id="A0AA39P1G2"/>
<protein>
    <submittedName>
        <fullName evidence="2">Uncharacterized protein</fullName>
    </submittedName>
</protein>
<sequence>MMADQGGAHRSVLLTVRFSYYQGKEWFFVLPNLDIARRVVQDDSKTLGLPPPPLHHIHVIAPGVAEFYWSSYVDSNLQAILRRKIFPDLQDHILIHDSTLHEASIESIELYEEIDKTGPDPDRYIQLHPASPLEVTVRRNRRNHPDPRSWNQAVPSSSQGSSLVTPRRQRSSHFPQQPQVSLTAVSMLPFRPASILDANRETVIAFDQSALASEFSDENKLIANADEAPVALPLISSRLSVVVDPLESKTAMGTKFLPVPQYK</sequence>
<keyword evidence="3" id="KW-1185">Reference proteome</keyword>
<dbReference type="Proteomes" id="UP001175227">
    <property type="component" value="Unassembled WGS sequence"/>
</dbReference>
<evidence type="ECO:0000313" key="3">
    <source>
        <dbReference type="Proteomes" id="UP001175227"/>
    </source>
</evidence>
<organism evidence="2 3">
    <name type="scientific">Armillaria novae-zelandiae</name>
    <dbReference type="NCBI Taxonomy" id="153914"/>
    <lineage>
        <taxon>Eukaryota</taxon>
        <taxon>Fungi</taxon>
        <taxon>Dikarya</taxon>
        <taxon>Basidiomycota</taxon>
        <taxon>Agaricomycotina</taxon>
        <taxon>Agaricomycetes</taxon>
        <taxon>Agaricomycetidae</taxon>
        <taxon>Agaricales</taxon>
        <taxon>Marasmiineae</taxon>
        <taxon>Physalacriaceae</taxon>
        <taxon>Armillaria</taxon>
    </lineage>
</organism>